<dbReference type="Pfam" id="PF00005">
    <property type="entry name" value="ABC_tran"/>
    <property type="match status" value="1"/>
</dbReference>
<dbReference type="InterPro" id="IPR017911">
    <property type="entry name" value="MacB-like_ATP-bd"/>
</dbReference>
<sequence>MIEISHLYKGYKSGDNNTLVLNDVKFSLPAGSMAVIRGMSGSGKTTLLNVLGGLDRADSGQIRVGEWYLEQMDNAALGHYRARDVGFIFQFHNLIPTLTVLENLLTSIEPVRHPNAEDKELAMDYLEKVGLAAFAMRFPARLSGGQQQRVAIARALLKEPKLILADEPTGSLDEDTGLQVIALLQQMQRQKNVTLVIVTHNPDLSQYADSNYEMRAGRLQASHA</sequence>
<dbReference type="PROSITE" id="PS50893">
    <property type="entry name" value="ABC_TRANSPORTER_2"/>
    <property type="match status" value="1"/>
</dbReference>
<dbReference type="EMBL" id="LSZO01000067">
    <property type="protein sequence ID" value="KXU38813.1"/>
    <property type="molecule type" value="Genomic_DNA"/>
</dbReference>
<dbReference type="Gene3D" id="3.40.50.300">
    <property type="entry name" value="P-loop containing nucleotide triphosphate hydrolases"/>
    <property type="match status" value="1"/>
</dbReference>
<dbReference type="GO" id="GO:0005886">
    <property type="term" value="C:plasma membrane"/>
    <property type="evidence" value="ECO:0007669"/>
    <property type="project" value="UniProtKB-SubCell"/>
</dbReference>
<dbReference type="PANTHER" id="PTHR42798">
    <property type="entry name" value="LIPOPROTEIN-RELEASING SYSTEM ATP-BINDING PROTEIN LOLD"/>
    <property type="match status" value="1"/>
</dbReference>
<gene>
    <name evidence="7" type="ORF">AXE65_11790</name>
</gene>
<evidence type="ECO:0000256" key="4">
    <source>
        <dbReference type="ARBA" id="ARBA00022840"/>
    </source>
</evidence>
<keyword evidence="2" id="KW-0813">Transport</keyword>
<comment type="caution">
    <text evidence="7">The sequence shown here is derived from an EMBL/GenBank/DDBJ whole genome shotgun (WGS) entry which is preliminary data.</text>
</comment>
<dbReference type="FunFam" id="3.40.50.300:FF:000032">
    <property type="entry name" value="Export ABC transporter ATP-binding protein"/>
    <property type="match status" value="1"/>
</dbReference>
<dbReference type="GO" id="GO:0005524">
    <property type="term" value="F:ATP binding"/>
    <property type="evidence" value="ECO:0007669"/>
    <property type="project" value="UniProtKB-KW"/>
</dbReference>
<dbReference type="GO" id="GO:0022857">
    <property type="term" value="F:transmembrane transporter activity"/>
    <property type="evidence" value="ECO:0007669"/>
    <property type="project" value="UniProtKB-ARBA"/>
</dbReference>
<name>A0A139SW50_9GAMM</name>
<keyword evidence="3" id="KW-0547">Nucleotide-binding</keyword>
<evidence type="ECO:0000256" key="3">
    <source>
        <dbReference type="ARBA" id="ARBA00022741"/>
    </source>
</evidence>
<dbReference type="CDD" id="cd03255">
    <property type="entry name" value="ABC_MJ0796_LolCDE_FtsE"/>
    <property type="match status" value="1"/>
</dbReference>
<comment type="subcellular location">
    <subcellularLocation>
        <location evidence="1">Cell inner membrane</location>
        <topology evidence="1">Multi-pass membrane protein</topology>
    </subcellularLocation>
</comment>
<dbReference type="SMART" id="SM00382">
    <property type="entry name" value="AAA"/>
    <property type="match status" value="1"/>
</dbReference>
<reference evidence="7 8" key="1">
    <citation type="submission" date="2016-02" db="EMBL/GenBank/DDBJ databases">
        <authorList>
            <person name="Wen L."/>
            <person name="He K."/>
            <person name="Yang H."/>
        </authorList>
    </citation>
    <scope>NUCLEOTIDE SEQUENCE [LARGE SCALE GENOMIC DNA]</scope>
    <source>
        <strain evidence="7 8">CV58</strain>
    </source>
</reference>
<evidence type="ECO:0000259" key="6">
    <source>
        <dbReference type="PROSITE" id="PS50893"/>
    </source>
</evidence>
<evidence type="ECO:0000256" key="1">
    <source>
        <dbReference type="ARBA" id="ARBA00004429"/>
    </source>
</evidence>
<evidence type="ECO:0000313" key="8">
    <source>
        <dbReference type="Proteomes" id="UP000072660"/>
    </source>
</evidence>
<evidence type="ECO:0000313" key="7">
    <source>
        <dbReference type="EMBL" id="KXU38813.1"/>
    </source>
</evidence>
<dbReference type="InterPro" id="IPR003439">
    <property type="entry name" value="ABC_transporter-like_ATP-bd"/>
</dbReference>
<dbReference type="SUPFAM" id="SSF52540">
    <property type="entry name" value="P-loop containing nucleoside triphosphate hydrolases"/>
    <property type="match status" value="1"/>
</dbReference>
<organism evidence="7 8">
    <name type="scientific">Ventosimonas gracilis</name>
    <dbReference type="NCBI Taxonomy" id="1680762"/>
    <lineage>
        <taxon>Bacteria</taxon>
        <taxon>Pseudomonadati</taxon>
        <taxon>Pseudomonadota</taxon>
        <taxon>Gammaproteobacteria</taxon>
        <taxon>Pseudomonadales</taxon>
        <taxon>Ventosimonadaceae</taxon>
        <taxon>Ventosimonas</taxon>
    </lineage>
</organism>
<dbReference type="GO" id="GO:0016887">
    <property type="term" value="F:ATP hydrolysis activity"/>
    <property type="evidence" value="ECO:0007669"/>
    <property type="project" value="InterPro"/>
</dbReference>
<dbReference type="InterPro" id="IPR003593">
    <property type="entry name" value="AAA+_ATPase"/>
</dbReference>
<evidence type="ECO:0000256" key="5">
    <source>
        <dbReference type="ARBA" id="ARBA00038388"/>
    </source>
</evidence>
<dbReference type="PANTHER" id="PTHR42798:SF2">
    <property type="entry name" value="ABC TRANSPORTER ATP-BINDING PROTEIN MG467-RELATED"/>
    <property type="match status" value="1"/>
</dbReference>
<protein>
    <recommendedName>
        <fullName evidence="6">ABC transporter domain-containing protein</fullName>
    </recommendedName>
</protein>
<dbReference type="InterPro" id="IPR017871">
    <property type="entry name" value="ABC_transporter-like_CS"/>
</dbReference>
<accession>A0A139SW50</accession>
<dbReference type="AlphaFoldDB" id="A0A139SW50"/>
<feature type="domain" description="ABC transporter" evidence="6">
    <location>
        <begin position="2"/>
        <end position="224"/>
    </location>
</feature>
<comment type="similarity">
    <text evidence="5">Belongs to the ABC transporter superfamily. Macrolide exporter (TC 3.A.1.122) family.</text>
</comment>
<dbReference type="GO" id="GO:1902495">
    <property type="term" value="C:transmembrane transporter complex"/>
    <property type="evidence" value="ECO:0007669"/>
    <property type="project" value="UniProtKB-ARBA"/>
</dbReference>
<evidence type="ECO:0000256" key="2">
    <source>
        <dbReference type="ARBA" id="ARBA00022448"/>
    </source>
</evidence>
<keyword evidence="8" id="KW-1185">Reference proteome</keyword>
<keyword evidence="4" id="KW-0067">ATP-binding</keyword>
<dbReference type="PROSITE" id="PS00211">
    <property type="entry name" value="ABC_TRANSPORTER_1"/>
    <property type="match status" value="1"/>
</dbReference>
<proteinExistence type="inferred from homology"/>
<dbReference type="Proteomes" id="UP000072660">
    <property type="component" value="Unassembled WGS sequence"/>
</dbReference>
<dbReference type="InterPro" id="IPR027417">
    <property type="entry name" value="P-loop_NTPase"/>
</dbReference>